<reference evidence="2" key="1">
    <citation type="journal article" date="2019" name="Int. J. Syst. Evol. Microbiol.">
        <title>The Global Catalogue of Microorganisms (GCM) 10K type strain sequencing project: providing services to taxonomists for standard genome sequencing and annotation.</title>
        <authorList>
            <consortium name="The Broad Institute Genomics Platform"/>
            <consortium name="The Broad Institute Genome Sequencing Center for Infectious Disease"/>
            <person name="Wu L."/>
            <person name="Ma J."/>
        </authorList>
    </citation>
    <scope>NUCLEOTIDE SEQUENCE [LARGE SCALE GENOMIC DNA]</scope>
    <source>
        <strain evidence="2">CCUG 50873</strain>
    </source>
</reference>
<protein>
    <submittedName>
        <fullName evidence="1">Uncharacterized protein</fullName>
    </submittedName>
</protein>
<evidence type="ECO:0000313" key="1">
    <source>
        <dbReference type="EMBL" id="MFD0925816.1"/>
    </source>
</evidence>
<gene>
    <name evidence="1" type="ORF">ACFQ04_08715</name>
</gene>
<accession>A0ABW3G624</accession>
<sequence>MTQRVRSRAFDQLTAFSLIDDVSLADVLRSAIHWYIAYREDDPDLRRALRQAKANYETTMAVLAAGSE</sequence>
<dbReference type="Proteomes" id="UP001597068">
    <property type="component" value="Unassembled WGS sequence"/>
</dbReference>
<name>A0ABW3G624_9NOCA</name>
<comment type="caution">
    <text evidence="1">The sequence shown here is derived from an EMBL/GenBank/DDBJ whole genome shotgun (WGS) entry which is preliminary data.</text>
</comment>
<evidence type="ECO:0000313" key="2">
    <source>
        <dbReference type="Proteomes" id="UP001597068"/>
    </source>
</evidence>
<dbReference type="RefSeq" id="WP_253646265.1">
    <property type="nucleotide sequence ID" value="NZ_BAAAMO010000002.1"/>
</dbReference>
<dbReference type="EMBL" id="JBHTIL010000001">
    <property type="protein sequence ID" value="MFD0925816.1"/>
    <property type="molecule type" value="Genomic_DNA"/>
</dbReference>
<proteinExistence type="predicted"/>
<organism evidence="1 2">
    <name type="scientific">Williamsia deligens</name>
    <dbReference type="NCBI Taxonomy" id="321325"/>
    <lineage>
        <taxon>Bacteria</taxon>
        <taxon>Bacillati</taxon>
        <taxon>Actinomycetota</taxon>
        <taxon>Actinomycetes</taxon>
        <taxon>Mycobacteriales</taxon>
        <taxon>Nocardiaceae</taxon>
        <taxon>Williamsia</taxon>
    </lineage>
</organism>
<keyword evidence="2" id="KW-1185">Reference proteome</keyword>